<evidence type="ECO:0000256" key="1">
    <source>
        <dbReference type="ARBA" id="ARBA00023015"/>
    </source>
</evidence>
<reference evidence="7 8" key="1">
    <citation type="submission" date="2018-08" db="EMBL/GenBank/DDBJ databases">
        <title>Genomic taxonomy of the Vibrionaceae family.</title>
        <authorList>
            <person name="Gomez-Gil B."/>
            <person name="Tanaka M."/>
            <person name="Sawabe T."/>
            <person name="Enciso-Ibarra K."/>
        </authorList>
    </citation>
    <scope>NUCLEOTIDE SEQUENCE [LARGE SCALE GENOMIC DNA]</scope>
    <source>
        <strain evidence="7 8">CAIM 1831</strain>
    </source>
</reference>
<dbReference type="InterPro" id="IPR000792">
    <property type="entry name" value="Tscrpt_reg_LuxR_C"/>
</dbReference>
<evidence type="ECO:0000313" key="8">
    <source>
        <dbReference type="Proteomes" id="UP000262832"/>
    </source>
</evidence>
<organism evidence="7 8">
    <name type="scientific">Vibrio alfacsensis</name>
    <dbReference type="NCBI Taxonomy" id="1074311"/>
    <lineage>
        <taxon>Bacteria</taxon>
        <taxon>Pseudomonadati</taxon>
        <taxon>Pseudomonadota</taxon>
        <taxon>Gammaproteobacteria</taxon>
        <taxon>Vibrionales</taxon>
        <taxon>Vibrionaceae</taxon>
        <taxon>Vibrio</taxon>
    </lineage>
</organism>
<dbReference type="RefSeq" id="WP_128810681.1">
    <property type="nucleotide sequence ID" value="NZ_CP032093.1"/>
</dbReference>
<name>A0ABM6YT51_9VIBR</name>
<dbReference type="Pfam" id="PF00072">
    <property type="entry name" value="Response_reg"/>
    <property type="match status" value="1"/>
</dbReference>
<dbReference type="CDD" id="cd17537">
    <property type="entry name" value="REC_FixJ"/>
    <property type="match status" value="1"/>
</dbReference>
<evidence type="ECO:0000256" key="4">
    <source>
        <dbReference type="PROSITE-ProRule" id="PRU00169"/>
    </source>
</evidence>
<dbReference type="CDD" id="cd06170">
    <property type="entry name" value="LuxR_C_like"/>
    <property type="match status" value="1"/>
</dbReference>
<keyword evidence="3" id="KW-0804">Transcription</keyword>
<dbReference type="PRINTS" id="PR00038">
    <property type="entry name" value="HTHLUXR"/>
</dbReference>
<dbReference type="GO" id="GO:0003677">
    <property type="term" value="F:DNA binding"/>
    <property type="evidence" value="ECO:0007669"/>
    <property type="project" value="UniProtKB-KW"/>
</dbReference>
<feature type="domain" description="HTH luxR-type" evidence="5">
    <location>
        <begin position="133"/>
        <end position="198"/>
    </location>
</feature>
<evidence type="ECO:0000259" key="6">
    <source>
        <dbReference type="PROSITE" id="PS50110"/>
    </source>
</evidence>
<dbReference type="PANTHER" id="PTHR44688:SF16">
    <property type="entry name" value="DNA-BINDING TRANSCRIPTIONAL ACTIVATOR DEVR_DOSR"/>
    <property type="match status" value="1"/>
</dbReference>
<keyword evidence="1" id="KW-0805">Transcription regulation</keyword>
<proteinExistence type="predicted"/>
<dbReference type="InterPro" id="IPR001789">
    <property type="entry name" value="Sig_transdc_resp-reg_receiver"/>
</dbReference>
<evidence type="ECO:0000256" key="3">
    <source>
        <dbReference type="ARBA" id="ARBA00023163"/>
    </source>
</evidence>
<dbReference type="Gene3D" id="1.10.10.10">
    <property type="entry name" value="Winged helix-like DNA-binding domain superfamily/Winged helix DNA-binding domain"/>
    <property type="match status" value="1"/>
</dbReference>
<dbReference type="Proteomes" id="UP000262832">
    <property type="component" value="Chromosome I"/>
</dbReference>
<protein>
    <submittedName>
        <fullName evidence="7">DNA-binding response regulator</fullName>
    </submittedName>
</protein>
<evidence type="ECO:0000256" key="2">
    <source>
        <dbReference type="ARBA" id="ARBA00023125"/>
    </source>
</evidence>
<evidence type="ECO:0000313" key="7">
    <source>
        <dbReference type="EMBL" id="AXY00845.1"/>
    </source>
</evidence>
<evidence type="ECO:0000259" key="5">
    <source>
        <dbReference type="PROSITE" id="PS50043"/>
    </source>
</evidence>
<dbReference type="SUPFAM" id="SSF52172">
    <property type="entry name" value="CheY-like"/>
    <property type="match status" value="1"/>
</dbReference>
<keyword evidence="8" id="KW-1185">Reference proteome</keyword>
<dbReference type="Pfam" id="PF00196">
    <property type="entry name" value="GerE"/>
    <property type="match status" value="1"/>
</dbReference>
<gene>
    <name evidence="7" type="ORF">D1115_05995</name>
</gene>
<keyword evidence="4" id="KW-0597">Phosphoprotein</keyword>
<dbReference type="EMBL" id="CP032093">
    <property type="protein sequence ID" value="AXY00845.1"/>
    <property type="molecule type" value="Genomic_DNA"/>
</dbReference>
<accession>A0ABM6YT51</accession>
<dbReference type="InterPro" id="IPR036388">
    <property type="entry name" value="WH-like_DNA-bd_sf"/>
</dbReference>
<feature type="domain" description="Response regulatory" evidence="6">
    <location>
        <begin position="7"/>
        <end position="121"/>
    </location>
</feature>
<keyword evidence="2 7" id="KW-0238">DNA-binding</keyword>
<dbReference type="PROSITE" id="PS50110">
    <property type="entry name" value="RESPONSE_REGULATORY"/>
    <property type="match status" value="1"/>
</dbReference>
<dbReference type="Gene3D" id="3.40.50.2300">
    <property type="match status" value="1"/>
</dbReference>
<dbReference type="PANTHER" id="PTHR44688">
    <property type="entry name" value="DNA-BINDING TRANSCRIPTIONAL ACTIVATOR DEVR_DOSR"/>
    <property type="match status" value="1"/>
</dbReference>
<dbReference type="SMART" id="SM00421">
    <property type="entry name" value="HTH_LUXR"/>
    <property type="match status" value="1"/>
</dbReference>
<feature type="modified residue" description="4-aspartylphosphate" evidence="4">
    <location>
        <position position="56"/>
    </location>
</feature>
<dbReference type="InterPro" id="IPR011006">
    <property type="entry name" value="CheY-like_superfamily"/>
</dbReference>
<sequence length="200" mass="22137">MSRNLCPLYIVDDEQPVLESMAFMLEGYGYNVQTYSSGTEFLNGADLSQSGCVLLDSRMPELRGQDVHKSMNEQFSPISVIYLTGHGDIPMAVEALKDGAVDFFQKPVDGNAIVAAIDIAMQKSLNCFDKLRAKQVLQSLTKREQEVLNLVVKGMKNQEMANQLCVSLRTIEVHRSNVMKKLSADNVAALIRKVGHLIDA</sequence>
<dbReference type="SMART" id="SM00448">
    <property type="entry name" value="REC"/>
    <property type="match status" value="1"/>
</dbReference>
<dbReference type="PROSITE" id="PS50043">
    <property type="entry name" value="HTH_LUXR_2"/>
    <property type="match status" value="1"/>
</dbReference>